<dbReference type="InterPro" id="IPR002067">
    <property type="entry name" value="MCP"/>
</dbReference>
<dbReference type="GO" id="GO:0055085">
    <property type="term" value="P:transmembrane transport"/>
    <property type="evidence" value="ECO:0007669"/>
    <property type="project" value="InterPro"/>
</dbReference>
<evidence type="ECO:0000256" key="6">
    <source>
        <dbReference type="PROSITE-ProRule" id="PRU00282"/>
    </source>
</evidence>
<dbReference type="GO" id="GO:0016020">
    <property type="term" value="C:membrane"/>
    <property type="evidence" value="ECO:0007669"/>
    <property type="project" value="UniProtKB-SubCell"/>
</dbReference>
<comment type="caution">
    <text evidence="9">The sequence shown here is derived from an EMBL/GenBank/DDBJ whole genome shotgun (WGS) entry which is preliminary data.</text>
</comment>
<feature type="repeat" description="Solcar" evidence="6">
    <location>
        <begin position="306"/>
        <end position="393"/>
    </location>
</feature>
<comment type="subcellular location">
    <subcellularLocation>
        <location evidence="1">Membrane</location>
        <topology evidence="1">Multi-pass membrane protein</topology>
    </subcellularLocation>
</comment>
<feature type="region of interest" description="Disordered" evidence="8">
    <location>
        <begin position="275"/>
        <end position="306"/>
    </location>
</feature>
<dbReference type="Proteomes" id="UP000650467">
    <property type="component" value="Unassembled WGS sequence"/>
</dbReference>
<evidence type="ECO:0000256" key="8">
    <source>
        <dbReference type="SAM" id="MobiDB-lite"/>
    </source>
</evidence>
<dbReference type="EMBL" id="JAEHOC010000018">
    <property type="protein sequence ID" value="KAG2433888.1"/>
    <property type="molecule type" value="Genomic_DNA"/>
</dbReference>
<evidence type="ECO:0000256" key="3">
    <source>
        <dbReference type="ARBA" id="ARBA00022692"/>
    </source>
</evidence>
<dbReference type="PRINTS" id="PR00926">
    <property type="entry name" value="MITOCARRIER"/>
</dbReference>
<feature type="repeat" description="Solcar" evidence="6">
    <location>
        <begin position="161"/>
        <end position="262"/>
    </location>
</feature>
<sequence>MPQITQAATEAIGGWSRACSGVEASTSGRTPTSQDAQLILLSDETNDAAPLIAHNAFKLALCGGISGALAKTCTAPLARLTILYQVQALAAVVPAVGAAGAAGASRQPGVLAALRHVVATEGLASLWKGNLVTIMHRIPYSATNFWAYESTKRALEGRVDNDVARAWTAGAFSGLVACTAAYPLDLLRTRIAADTAPAPPGSGLRWMPAPRFLSRGRVRTALSRILAEHGVRGLYKGLGATLVQVVPGLAFNFCFYDTFKKLALQAQARAEAQAQAAGDSSSSSGERGDESGSGSGAGAGPALPSPSPLTSAASACAAGLVTSTLTFPLDVVRRRLQVYERGALGAMRYWDVVAAVRREAGLAGFYRGIGPEYMKVLPGMAIAFTTYEALKRFTGAV</sequence>
<keyword evidence="4" id="KW-0677">Repeat</keyword>
<keyword evidence="3 6" id="KW-0812">Transmembrane</keyword>
<dbReference type="AlphaFoldDB" id="A0A835W1L1"/>
<feature type="compositionally biased region" description="Low complexity" evidence="8">
    <location>
        <begin position="275"/>
        <end position="285"/>
    </location>
</feature>
<evidence type="ECO:0000313" key="9">
    <source>
        <dbReference type="EMBL" id="KAG2433888.1"/>
    </source>
</evidence>
<dbReference type="Pfam" id="PF00153">
    <property type="entry name" value="Mito_carr"/>
    <property type="match status" value="3"/>
</dbReference>
<proteinExistence type="inferred from homology"/>
<keyword evidence="10" id="KW-1185">Reference proteome</keyword>
<reference evidence="9" key="1">
    <citation type="journal article" date="2020" name="bioRxiv">
        <title>Comparative genomics of Chlamydomonas.</title>
        <authorList>
            <person name="Craig R.J."/>
            <person name="Hasan A.R."/>
            <person name="Ness R.W."/>
            <person name="Keightley P.D."/>
        </authorList>
    </citation>
    <scope>NUCLEOTIDE SEQUENCE</scope>
    <source>
        <strain evidence="9">SAG 7.73</strain>
    </source>
</reference>
<organism evidence="9 10">
    <name type="scientific">Chlamydomonas incerta</name>
    <dbReference type="NCBI Taxonomy" id="51695"/>
    <lineage>
        <taxon>Eukaryota</taxon>
        <taxon>Viridiplantae</taxon>
        <taxon>Chlorophyta</taxon>
        <taxon>core chlorophytes</taxon>
        <taxon>Chlorophyceae</taxon>
        <taxon>CS clade</taxon>
        <taxon>Chlamydomonadales</taxon>
        <taxon>Chlamydomonadaceae</taxon>
        <taxon>Chlamydomonas</taxon>
    </lineage>
</organism>
<protein>
    <recommendedName>
        <fullName evidence="11">Mitochondrial carrier protein</fullName>
    </recommendedName>
</protein>
<comment type="similarity">
    <text evidence="7">Belongs to the mitochondrial carrier (TC 2.A.29) family.</text>
</comment>
<evidence type="ECO:0000256" key="2">
    <source>
        <dbReference type="ARBA" id="ARBA00022448"/>
    </source>
</evidence>
<dbReference type="InterPro" id="IPR023395">
    <property type="entry name" value="MCP_dom_sf"/>
</dbReference>
<evidence type="ECO:0000256" key="5">
    <source>
        <dbReference type="ARBA" id="ARBA00023136"/>
    </source>
</evidence>
<keyword evidence="5 6" id="KW-0472">Membrane</keyword>
<dbReference type="OrthoDB" id="270584at2759"/>
<keyword evidence="2 7" id="KW-0813">Transport</keyword>
<dbReference type="InterPro" id="IPR018108">
    <property type="entry name" value="MCP_transmembrane"/>
</dbReference>
<accession>A0A835W1L1</accession>
<dbReference type="Gene3D" id="1.50.40.10">
    <property type="entry name" value="Mitochondrial carrier domain"/>
    <property type="match status" value="1"/>
</dbReference>
<dbReference type="PANTHER" id="PTHR24089">
    <property type="entry name" value="SOLUTE CARRIER FAMILY 25"/>
    <property type="match status" value="1"/>
</dbReference>
<evidence type="ECO:0008006" key="11">
    <source>
        <dbReference type="Google" id="ProtNLM"/>
    </source>
</evidence>
<feature type="repeat" description="Solcar" evidence="6">
    <location>
        <begin position="54"/>
        <end position="154"/>
    </location>
</feature>
<evidence type="ECO:0000256" key="1">
    <source>
        <dbReference type="ARBA" id="ARBA00004141"/>
    </source>
</evidence>
<evidence type="ECO:0000313" key="10">
    <source>
        <dbReference type="Proteomes" id="UP000650467"/>
    </source>
</evidence>
<evidence type="ECO:0000256" key="7">
    <source>
        <dbReference type="RuleBase" id="RU000488"/>
    </source>
</evidence>
<gene>
    <name evidence="9" type="ORF">HXX76_008241</name>
</gene>
<dbReference type="SUPFAM" id="SSF103506">
    <property type="entry name" value="Mitochondrial carrier"/>
    <property type="match status" value="1"/>
</dbReference>
<evidence type="ECO:0000256" key="4">
    <source>
        <dbReference type="ARBA" id="ARBA00022737"/>
    </source>
</evidence>
<dbReference type="PROSITE" id="PS50920">
    <property type="entry name" value="SOLCAR"/>
    <property type="match status" value="3"/>
</dbReference>
<name>A0A835W1L1_CHLIN</name>